<evidence type="ECO:0000313" key="2">
    <source>
        <dbReference type="Proteomes" id="UP001501920"/>
    </source>
</evidence>
<dbReference type="Proteomes" id="UP001501920">
    <property type="component" value="Chromosome 11"/>
</dbReference>
<name>A0A3B4EN69_PYGNA</name>
<dbReference type="RefSeq" id="XP_017555613.1">
    <property type="nucleotide sequence ID" value="XM_017700124.2"/>
</dbReference>
<reference evidence="1 2" key="1">
    <citation type="submission" date="2020-10" db="EMBL/GenBank/DDBJ databases">
        <title>Pygocentrus nattereri (red-bellied piranha) genome, fPygNat1, primary haplotype.</title>
        <authorList>
            <person name="Myers G."/>
            <person name="Meyer A."/>
            <person name="Karagic N."/>
            <person name="Pippel M."/>
            <person name="Winkler S."/>
            <person name="Tracey A."/>
            <person name="Wood J."/>
            <person name="Formenti G."/>
            <person name="Howe K."/>
            <person name="Fedrigo O."/>
            <person name="Jarvis E.D."/>
        </authorList>
    </citation>
    <scope>NUCLEOTIDE SEQUENCE [LARGE SCALE GENOMIC DNA]</scope>
</reference>
<reference evidence="1" key="2">
    <citation type="submission" date="2025-08" db="UniProtKB">
        <authorList>
            <consortium name="Ensembl"/>
        </authorList>
    </citation>
    <scope>IDENTIFICATION</scope>
</reference>
<dbReference type="InterPro" id="IPR010394">
    <property type="entry name" value="5-nucleotidase"/>
</dbReference>
<dbReference type="Pfam" id="PF06189">
    <property type="entry name" value="5-nucleotidase"/>
    <property type="match status" value="1"/>
</dbReference>
<dbReference type="PANTHER" id="PTHR31367">
    <property type="entry name" value="CYTOSOLIC 5'-NUCLEOTIDASE 1 FAMILY MEMBER"/>
    <property type="match status" value="1"/>
</dbReference>
<dbReference type="PANTHER" id="PTHR31367:SF3">
    <property type="entry name" value="CYTOSOLIC 5'-NUCLEOTIDASE 1A"/>
    <property type="match status" value="1"/>
</dbReference>
<dbReference type="STRING" id="42514.ENSPNAP00000037223"/>
<dbReference type="GeneID" id="108428818"/>
<dbReference type="OMA" id="FCGDAVV"/>
<dbReference type="GO" id="GO:0008253">
    <property type="term" value="F:5'-nucleotidase activity"/>
    <property type="evidence" value="ECO:0007669"/>
    <property type="project" value="InterPro"/>
</dbReference>
<dbReference type="Ensembl" id="ENSPNAT00000040648.2">
    <property type="protein sequence ID" value="ENSPNAP00000037223.2"/>
    <property type="gene ID" value="ENSPNAG00000004742.2"/>
</dbReference>
<dbReference type="GO" id="GO:0046085">
    <property type="term" value="P:adenosine metabolic process"/>
    <property type="evidence" value="ECO:0007669"/>
    <property type="project" value="TreeGrafter"/>
</dbReference>
<accession>A0A3B4EN69</accession>
<organism evidence="1 2">
    <name type="scientific">Pygocentrus nattereri</name>
    <name type="common">Red-bellied piranha</name>
    <dbReference type="NCBI Taxonomy" id="42514"/>
    <lineage>
        <taxon>Eukaryota</taxon>
        <taxon>Metazoa</taxon>
        <taxon>Chordata</taxon>
        <taxon>Craniata</taxon>
        <taxon>Vertebrata</taxon>
        <taxon>Euteleostomi</taxon>
        <taxon>Actinopterygii</taxon>
        <taxon>Neopterygii</taxon>
        <taxon>Teleostei</taxon>
        <taxon>Ostariophysi</taxon>
        <taxon>Characiformes</taxon>
        <taxon>Characoidei</taxon>
        <taxon>Pygocentrus</taxon>
    </lineage>
</organism>
<proteinExistence type="predicted"/>
<dbReference type="GeneTree" id="ENSGT00390000017767"/>
<protein>
    <recommendedName>
        <fullName evidence="3">Cytosolic 5'-nucleotidase 1A</fullName>
    </recommendedName>
</protein>
<dbReference type="GO" id="GO:0009117">
    <property type="term" value="P:nucleotide metabolic process"/>
    <property type="evidence" value="ECO:0007669"/>
    <property type="project" value="InterPro"/>
</dbReference>
<reference evidence="1" key="3">
    <citation type="submission" date="2025-09" db="UniProtKB">
        <authorList>
            <consortium name="Ensembl"/>
        </authorList>
    </citation>
    <scope>IDENTIFICATION</scope>
</reference>
<dbReference type="AlphaFoldDB" id="A0A3B4EN69"/>
<keyword evidence="2" id="KW-1185">Reference proteome</keyword>
<dbReference type="GO" id="GO:0005829">
    <property type="term" value="C:cytosol"/>
    <property type="evidence" value="ECO:0007669"/>
    <property type="project" value="TreeGrafter"/>
</dbReference>
<sequence length="284" mass="30996">MDPDVQESAETQQSGSALVTAVSCHDIFDLSACQTDSSPLAKGAAFSFINAVQAVNQRLVKHNANEMLRFEVILLGKDCEEQIKSKIFDSAKHYGLKIGKFYFCSRGEFVRTLQANNAKLFLSTDRDDVYGALKAGVPAALLCQQADQQVQEQLKVLFSGDLIGLSEDVIDGLKDFGFSAVQIQNFKAAKGCIQEFAALIGEMRKRFGCKDSPLQTILITVLGSRDVCATALKTLRGWGLDVDEAFCLAGAPRNPILTTIQPHILWDDGLHNMKGVLPLMDMSS</sequence>
<dbReference type="GO" id="GO:0000287">
    <property type="term" value="F:magnesium ion binding"/>
    <property type="evidence" value="ECO:0007669"/>
    <property type="project" value="InterPro"/>
</dbReference>
<dbReference type="GO" id="GO:0000166">
    <property type="term" value="F:nucleotide binding"/>
    <property type="evidence" value="ECO:0007669"/>
    <property type="project" value="InterPro"/>
</dbReference>
<evidence type="ECO:0000313" key="1">
    <source>
        <dbReference type="Ensembl" id="ENSPNAP00000037223.2"/>
    </source>
</evidence>
<evidence type="ECO:0008006" key="3">
    <source>
        <dbReference type="Google" id="ProtNLM"/>
    </source>
</evidence>